<dbReference type="InterPro" id="IPR018060">
    <property type="entry name" value="HTH_AraC"/>
</dbReference>
<dbReference type="Pfam" id="PF12833">
    <property type="entry name" value="HTH_18"/>
    <property type="match status" value="1"/>
</dbReference>
<evidence type="ECO:0000256" key="1">
    <source>
        <dbReference type="ARBA" id="ARBA00023015"/>
    </source>
</evidence>
<evidence type="ECO:0000313" key="7">
    <source>
        <dbReference type="EMBL" id="GIP52653.1"/>
    </source>
</evidence>
<dbReference type="InterPro" id="IPR009057">
    <property type="entry name" value="Homeodomain-like_sf"/>
</dbReference>
<dbReference type="Gene3D" id="3.40.50.2300">
    <property type="match status" value="1"/>
</dbReference>
<name>A0ABQ4M9H6_9BACL</name>
<dbReference type="Proteomes" id="UP000679992">
    <property type="component" value="Unassembled WGS sequence"/>
</dbReference>
<keyword evidence="1" id="KW-0805">Transcription regulation</keyword>
<dbReference type="SUPFAM" id="SSF46689">
    <property type="entry name" value="Homeodomain-like"/>
    <property type="match status" value="2"/>
</dbReference>
<dbReference type="SMART" id="SM00448">
    <property type="entry name" value="REC"/>
    <property type="match status" value="1"/>
</dbReference>
<evidence type="ECO:0000259" key="6">
    <source>
        <dbReference type="PROSITE" id="PS50110"/>
    </source>
</evidence>
<evidence type="ECO:0000256" key="4">
    <source>
        <dbReference type="PROSITE-ProRule" id="PRU00169"/>
    </source>
</evidence>
<keyword evidence="3" id="KW-0804">Transcription</keyword>
<accession>A0ABQ4M9H6</accession>
<organism evidence="7 8">
    <name type="scientific">Paenibacillus vini</name>
    <dbReference type="NCBI Taxonomy" id="1476024"/>
    <lineage>
        <taxon>Bacteria</taxon>
        <taxon>Bacillati</taxon>
        <taxon>Bacillota</taxon>
        <taxon>Bacilli</taxon>
        <taxon>Bacillales</taxon>
        <taxon>Paenibacillaceae</taxon>
        <taxon>Paenibacillus</taxon>
    </lineage>
</organism>
<dbReference type="RefSeq" id="WP_213654403.1">
    <property type="nucleotide sequence ID" value="NZ_BOSL01000004.1"/>
</dbReference>
<evidence type="ECO:0000256" key="2">
    <source>
        <dbReference type="ARBA" id="ARBA00023125"/>
    </source>
</evidence>
<dbReference type="InterPro" id="IPR018062">
    <property type="entry name" value="HTH_AraC-typ_CS"/>
</dbReference>
<evidence type="ECO:0008006" key="9">
    <source>
        <dbReference type="Google" id="ProtNLM"/>
    </source>
</evidence>
<dbReference type="PRINTS" id="PR00032">
    <property type="entry name" value="HTHARAC"/>
</dbReference>
<dbReference type="SMART" id="SM00342">
    <property type="entry name" value="HTH_ARAC"/>
    <property type="match status" value="1"/>
</dbReference>
<evidence type="ECO:0000256" key="3">
    <source>
        <dbReference type="ARBA" id="ARBA00023163"/>
    </source>
</evidence>
<dbReference type="PROSITE" id="PS00041">
    <property type="entry name" value="HTH_ARAC_FAMILY_1"/>
    <property type="match status" value="1"/>
</dbReference>
<feature type="domain" description="HTH araC/xylS-type" evidence="5">
    <location>
        <begin position="429"/>
        <end position="527"/>
    </location>
</feature>
<comment type="caution">
    <text evidence="7">The sequence shown here is derived from an EMBL/GenBank/DDBJ whole genome shotgun (WGS) entry which is preliminary data.</text>
</comment>
<dbReference type="PROSITE" id="PS01124">
    <property type="entry name" value="HTH_ARAC_FAMILY_2"/>
    <property type="match status" value="1"/>
</dbReference>
<gene>
    <name evidence="7" type="ORF">J42TS3_16880</name>
</gene>
<dbReference type="PANTHER" id="PTHR43280">
    <property type="entry name" value="ARAC-FAMILY TRANSCRIPTIONAL REGULATOR"/>
    <property type="match status" value="1"/>
</dbReference>
<dbReference type="CDD" id="cd17536">
    <property type="entry name" value="REC_YesN-like"/>
    <property type="match status" value="1"/>
</dbReference>
<dbReference type="InterPro" id="IPR001789">
    <property type="entry name" value="Sig_transdc_resp-reg_receiver"/>
</dbReference>
<evidence type="ECO:0000259" key="5">
    <source>
        <dbReference type="PROSITE" id="PS01124"/>
    </source>
</evidence>
<keyword evidence="8" id="KW-1185">Reference proteome</keyword>
<proteinExistence type="predicted"/>
<dbReference type="PANTHER" id="PTHR43280:SF2">
    <property type="entry name" value="HTH-TYPE TRANSCRIPTIONAL REGULATOR EXSA"/>
    <property type="match status" value="1"/>
</dbReference>
<feature type="modified residue" description="4-aspartylphosphate" evidence="4">
    <location>
        <position position="54"/>
    </location>
</feature>
<reference evidence="7 8" key="1">
    <citation type="submission" date="2021-03" db="EMBL/GenBank/DDBJ databases">
        <title>Antimicrobial resistance genes in bacteria isolated from Japanese honey, and their potential for conferring macrolide and lincosamide resistance in the American foulbrood pathogen Paenibacillus larvae.</title>
        <authorList>
            <person name="Okamoto M."/>
            <person name="Kumagai M."/>
            <person name="Kanamori H."/>
            <person name="Takamatsu D."/>
        </authorList>
    </citation>
    <scope>NUCLEOTIDE SEQUENCE [LARGE SCALE GENOMIC DNA]</scope>
    <source>
        <strain evidence="7 8">J42TS3</strain>
    </source>
</reference>
<dbReference type="InterPro" id="IPR011006">
    <property type="entry name" value="CheY-like_superfamily"/>
</dbReference>
<dbReference type="InterPro" id="IPR020449">
    <property type="entry name" value="Tscrpt_reg_AraC-type_HTH"/>
</dbReference>
<evidence type="ECO:0000313" key="8">
    <source>
        <dbReference type="Proteomes" id="UP000679992"/>
    </source>
</evidence>
<keyword evidence="4" id="KW-0597">Phosphoprotein</keyword>
<dbReference type="PROSITE" id="PS50110">
    <property type="entry name" value="RESPONSE_REGULATORY"/>
    <property type="match status" value="1"/>
</dbReference>
<dbReference type="SUPFAM" id="SSF52172">
    <property type="entry name" value="CheY-like"/>
    <property type="match status" value="1"/>
</dbReference>
<dbReference type="Pfam" id="PF00072">
    <property type="entry name" value="Response_reg"/>
    <property type="match status" value="1"/>
</dbReference>
<protein>
    <recommendedName>
        <fullName evidence="9">DNA-binding response regulator</fullName>
    </recommendedName>
</protein>
<dbReference type="EMBL" id="BOSL01000004">
    <property type="protein sequence ID" value="GIP52653.1"/>
    <property type="molecule type" value="Genomic_DNA"/>
</dbReference>
<sequence length="535" mass="60181">MKVLIVDDEVIIRTGLSTVIPWAEHGFEVMEPAASAEEALERIPEEQPEIVMTDIRMTGRSGLELAHEVKLKFPDTELIIITGFDDFSYVQQALREGVGDYLLKTSRPGEIVQAADQARSRVLEQRRLKELRAMQQRLVNQGFLRNLLASGTGADEEIAEREFRERYPDLRLTESGERLEVWRITANNQKDPDAECAKGGERLQQASGALTEQIGAMLAGRLQGEWLPWGEGLLLVVRRERDCGDGWCAVETAIRSAEQSLGCPILAACGEPTVSARGLRSAVETAEETAQFHWLLHPKRTLRYDEIRRRKGCRAVCSQEEEHALSLLLRAGNPEELRAWICGQLQRLRLDEQATPGSVRAYLHSLAVAGRRWLERAASSIGHAYTFSGSEEELDLDELARAPEEALFAHLESLMNQHQVMVGGISPVQSAISYIHDHLGQSLSLNQVAGHVHMNPNYFSAMFKRETGQNYIEFVTRAKLQRAMAMLRETTAKISEIANGIGYEDLKYFNRLFKKFTGLTPSEYRERPEKCPSID</sequence>
<keyword evidence="2" id="KW-0238">DNA-binding</keyword>
<dbReference type="Gene3D" id="1.10.10.60">
    <property type="entry name" value="Homeodomain-like"/>
    <property type="match status" value="2"/>
</dbReference>
<feature type="domain" description="Response regulatory" evidence="6">
    <location>
        <begin position="2"/>
        <end position="119"/>
    </location>
</feature>